<evidence type="ECO:0000313" key="2">
    <source>
        <dbReference type="EMBL" id="KAJ6715216.1"/>
    </source>
</evidence>
<reference evidence="2" key="2">
    <citation type="journal article" date="2023" name="Int. J. Mol. Sci.">
        <title>De Novo Assembly and Annotation of 11 Diverse Shrub Willow (Salix) Genomes Reveals Novel Gene Organization in Sex-Linked Regions.</title>
        <authorList>
            <person name="Hyden B."/>
            <person name="Feng K."/>
            <person name="Yates T.B."/>
            <person name="Jawdy S."/>
            <person name="Cereghino C."/>
            <person name="Smart L.B."/>
            <person name="Muchero W."/>
        </authorList>
    </citation>
    <scope>NUCLEOTIDE SEQUENCE [LARGE SCALE GENOMIC DNA]</scope>
    <source>
        <tissue evidence="2">Shoot tip</tissue>
    </source>
</reference>
<accession>A0A9Q0TP03</accession>
<dbReference type="Proteomes" id="UP001151529">
    <property type="component" value="Chromosome 1"/>
</dbReference>
<gene>
    <name evidence="2" type="ORF">OIU85_026696</name>
</gene>
<dbReference type="EMBL" id="JAPFFL010000007">
    <property type="protein sequence ID" value="KAJ6715216.1"/>
    <property type="molecule type" value="Genomic_DNA"/>
</dbReference>
<dbReference type="AlphaFoldDB" id="A0A9Q0TP03"/>
<feature type="region of interest" description="Disordered" evidence="1">
    <location>
        <begin position="61"/>
        <end position="83"/>
    </location>
</feature>
<organism evidence="2 3">
    <name type="scientific">Salix viminalis</name>
    <name type="common">Common osier</name>
    <name type="synonym">Basket willow</name>
    <dbReference type="NCBI Taxonomy" id="40686"/>
    <lineage>
        <taxon>Eukaryota</taxon>
        <taxon>Viridiplantae</taxon>
        <taxon>Streptophyta</taxon>
        <taxon>Embryophyta</taxon>
        <taxon>Tracheophyta</taxon>
        <taxon>Spermatophyta</taxon>
        <taxon>Magnoliopsida</taxon>
        <taxon>eudicotyledons</taxon>
        <taxon>Gunneridae</taxon>
        <taxon>Pentapetalae</taxon>
        <taxon>rosids</taxon>
        <taxon>fabids</taxon>
        <taxon>Malpighiales</taxon>
        <taxon>Salicaceae</taxon>
        <taxon>Saliceae</taxon>
        <taxon>Salix</taxon>
    </lineage>
</organism>
<dbReference type="OrthoDB" id="10481389at2759"/>
<feature type="compositionally biased region" description="Polar residues" evidence="1">
    <location>
        <begin position="63"/>
        <end position="74"/>
    </location>
</feature>
<sequence length="83" mass="9362">MLHPVPPVQDFQDSARRIHFQNRQQRLLFQVSTNQHVSAAIDVSFSTAAYQFTGVSANRLRRNSTVSQQSSSQKLEFRQAGSA</sequence>
<keyword evidence="3" id="KW-1185">Reference proteome</keyword>
<name>A0A9Q0TP03_SALVM</name>
<protein>
    <submittedName>
        <fullName evidence="2">Uncharacterized protein</fullName>
    </submittedName>
</protein>
<comment type="caution">
    <text evidence="2">The sequence shown here is derived from an EMBL/GenBank/DDBJ whole genome shotgun (WGS) entry which is preliminary data.</text>
</comment>
<proteinExistence type="predicted"/>
<evidence type="ECO:0000256" key="1">
    <source>
        <dbReference type="SAM" id="MobiDB-lite"/>
    </source>
</evidence>
<evidence type="ECO:0000313" key="3">
    <source>
        <dbReference type="Proteomes" id="UP001151529"/>
    </source>
</evidence>
<reference evidence="2" key="1">
    <citation type="submission" date="2022-11" db="EMBL/GenBank/DDBJ databases">
        <authorList>
            <person name="Hyden B.L."/>
            <person name="Feng K."/>
            <person name="Yates T."/>
            <person name="Jawdy S."/>
            <person name="Smart L.B."/>
            <person name="Muchero W."/>
        </authorList>
    </citation>
    <scope>NUCLEOTIDE SEQUENCE</scope>
    <source>
        <tissue evidence="2">Shoot tip</tissue>
    </source>
</reference>